<evidence type="ECO:0000256" key="8">
    <source>
        <dbReference type="ARBA" id="ARBA00022927"/>
    </source>
</evidence>
<accession>A0A373FSI3</accession>
<dbReference type="Proteomes" id="UP000261948">
    <property type="component" value="Unassembled WGS sequence"/>
</dbReference>
<evidence type="ECO:0000259" key="15">
    <source>
        <dbReference type="Pfam" id="PF13018"/>
    </source>
</evidence>
<dbReference type="Pfam" id="PF13018">
    <property type="entry name" value="ESPR"/>
    <property type="match status" value="1"/>
</dbReference>
<dbReference type="GO" id="GO:0009279">
    <property type="term" value="C:cell outer membrane"/>
    <property type="evidence" value="ECO:0007669"/>
    <property type="project" value="UniProtKB-SubCell"/>
</dbReference>
<dbReference type="InterPro" id="IPR005594">
    <property type="entry name" value="YadA_C"/>
</dbReference>
<keyword evidence="4" id="KW-0813">Transport</keyword>
<evidence type="ECO:0000256" key="10">
    <source>
        <dbReference type="ARBA" id="ARBA00023237"/>
    </source>
</evidence>
<feature type="domain" description="Trimeric autotransporter adhesin YadA-like head" evidence="13">
    <location>
        <begin position="168"/>
        <end position="194"/>
    </location>
</feature>
<keyword evidence="17" id="KW-1185">Reference proteome</keyword>
<dbReference type="EMBL" id="QURR01000001">
    <property type="protein sequence ID" value="RGE47100.1"/>
    <property type="molecule type" value="Genomic_DNA"/>
</dbReference>
<evidence type="ECO:0000256" key="4">
    <source>
        <dbReference type="ARBA" id="ARBA00022448"/>
    </source>
</evidence>
<evidence type="ECO:0000313" key="16">
    <source>
        <dbReference type="EMBL" id="RGE47100.1"/>
    </source>
</evidence>
<dbReference type="SUPFAM" id="SSF54523">
    <property type="entry name" value="Pili subunits"/>
    <property type="match status" value="1"/>
</dbReference>
<dbReference type="Gene3D" id="2.20.70.140">
    <property type="match status" value="1"/>
</dbReference>
<keyword evidence="8" id="KW-0653">Protein transport</keyword>
<comment type="similarity">
    <text evidence="3">Belongs to the autotransporter-2 (AT-2) (TC 1.B.40) family.</text>
</comment>
<feature type="domain" description="Trimeric autotransporter adhesin YadA-like head" evidence="13">
    <location>
        <begin position="1656"/>
        <end position="1682"/>
    </location>
</feature>
<sequence length="1847" mass="177585">MANPLIGFKKQSLLVGPGGKRRKSIMNRSYRTIWNESLGAWVAASEITTARGKKSSSAVMTGAVALGVGLMLQAGAAFAQNTYLGQGSTSDTQGTVCSPNTGSSPTNVAPATATTGYSCTVAMPNGAYAIVNVGMDPDNPGVPDFGALTTAVSSLGANAVMIGGAVKASGADSIAFGTGAQAFSVSSIAVGKNAVANGTGAVALGQASQAGNGGTAVGNGAVAAGNSATAIGNRSNAYGGSSVAVGDRTVAADGGVAIGTQQAAAVTTAGVRAVAIGAGARAFGADSISMGTYSAAGNGSVALGYAADGTQDNTVAIGKNAYTGVESIQIGYSTVRAQSNHTGAFRRGTTLIGTEAVSQGLYTTVMGNHSQLIINQNVTSGGVFGFGKFAAQGAFSSMLGAYNTIGNNTSQNQYNSVAVSVFGSANNVQESNGVMVNGYGNTIKNSYNGQINLSGVIDGNSSTIADLVKDPKTQLGQVGVIGAGNTVDTANNTLVVGMRSTVNNADKVSAQGFNLAVSDTKNSFIAGADNTVAKTTNVFTAGNSSTINNASNILALGNNQVIGSGSTTAANSILLGDRIKFADTANASDAVAVGNDTKVVSGAVAVGSNAQALGPNSIAIGRNAIATGSVAYGAAAQAGNGGTAIGDGAVATYMGGTTTAGIVAGSALGQNAKADFSGATALGTNAQVNIADGVAVGSGSVAATAAGQAGYVPTGANAAQTAAINATQGTLAAVSVGDAANGKFRQINAVAAGTADSDAVNVAQLKGVESKASAGWNVAANGEATGANVAPGGKVDFSPTNSNLTVTRGGTTGTDIKIGLANNVDLTNAGSLTTGNTVVNNSGTTVTNGTNVSQLTSAGTSVTDGTSTTASTAAGTTVTNGSNVSTLGAGTASVSNGSVSTVINPGSVIVGQGGANPVTVNGAAGDVTGLTNKTLTGAGFATAGRAATEEQLSVVNQTANKGWNVAANGEATGANVAPGGKVDFSATNSNLAVTRNGTDIKVGLANNIDLTNAGSVTTGNTVVNNSGVAVTNGTNVSQLTSAGTSVTDGTSTTASTAAGTTVTNGSNVSTLGAGTASVSNGSVSTVINPGSVIVGQGGANPVTVNGAAGDVTGLTNKTLTGAGFGTAGRAATEEQLSLVNQTAGKGWNVAANGEVTGANVAPGGKVDFSATNSNLAVTRNGTDIKVGLANNIDLTNAGSVTTGNTVVNNSGVAVTNGTNVSQLTSAGTSVTDGTSTTASTAAGTTVTNGSNVSTLGAGTASVSNGSVSTVINPGSVIVGQGGANPVTVNGAAGDVTGLTNKTLTGAGFGTAGRAATEEQLSLVNQTLNKGWNVASSGNPAATNIAPGGTVTFNGDSNVSVSHAANSNGSDVNIKLNPNLNVSSVTTGGTVINNAGVSFTGSTVTLTSTGLNNGGNKITNVAAGTEATDAVNVSQLQAATAGGGTHFYSVNNKDATAANYKNDGATGVNALAAGVGASATSDDAIAVGEAKASAANAVAIGKGATAADANSVALGSGSQTKAAVAIATDNTLIPSTTLNFAGASNVVGVVSVGSGGGTRQIVNVAPGAITATSTDAINGSQLFAVAQGLNDRIDNIQLTPGPQGPEGPKGDPGPAGPEGKPGTGGDGNKWIDGNVATFTPPSPTGKESLAAGSSSVASGDNSTAMGNGSVASGNNSVAMGQGSTASGNGATALGQGAMATGSGSVAIGNNSNDAGRSNVVSVGSAGAERQITNVAPGTQGTDAVNLNQLNQMGTTINNQFGNIQNQINQNRREANAGTAGAMAMAGMPQAYLPGKSMLAAGAATYRGESAMAVGMSRISDNGRWVTKFTGSANTRGQVGVSVGAGYQW</sequence>
<evidence type="ECO:0000256" key="11">
    <source>
        <dbReference type="SAM" id="MobiDB-lite"/>
    </source>
</evidence>
<protein>
    <submittedName>
        <fullName evidence="16">Uncharacterized protein</fullName>
    </submittedName>
</protein>
<dbReference type="Pfam" id="PF05662">
    <property type="entry name" value="YadA_stalk"/>
    <property type="match status" value="4"/>
</dbReference>
<gene>
    <name evidence="16" type="ORF">DZC30_01535</name>
</gene>
<keyword evidence="7" id="KW-0732">Signal</keyword>
<feature type="domain" description="Trimeric autotransporter adhesin YadA-like stalk" evidence="14">
    <location>
        <begin position="1559"/>
        <end position="1595"/>
    </location>
</feature>
<evidence type="ECO:0000259" key="12">
    <source>
        <dbReference type="Pfam" id="PF03895"/>
    </source>
</evidence>
<dbReference type="OrthoDB" id="1632057at2"/>
<reference evidence="16 17" key="1">
    <citation type="submission" date="2018-08" db="EMBL/GenBank/DDBJ databases">
        <title>Comamonas testosteroni strain SWCO2.</title>
        <authorList>
            <person name="Jiang N."/>
            <person name="Zhang X.Z."/>
        </authorList>
    </citation>
    <scope>NUCLEOTIDE SEQUENCE [LARGE SCALE GENOMIC DNA]</scope>
    <source>
        <strain evidence="16 17">SWCO2</strain>
    </source>
</reference>
<keyword evidence="5" id="KW-1134">Transmembrane beta strand</keyword>
<dbReference type="Gene3D" id="2.150.10.10">
    <property type="entry name" value="Serralysin-like metalloprotease, C-terminal"/>
    <property type="match status" value="5"/>
</dbReference>
<dbReference type="Gene3D" id="6.20.50.100">
    <property type="match status" value="4"/>
</dbReference>
<feature type="domain" description="Trimeric autotransporter adhesin YadA-like stalk" evidence="14">
    <location>
        <begin position="1416"/>
        <end position="1450"/>
    </location>
</feature>
<feature type="domain" description="Trimeric autotransporter adhesin YadA-like head" evidence="13">
    <location>
        <begin position="602"/>
        <end position="624"/>
    </location>
</feature>
<dbReference type="Gene3D" id="6.10.250.2120">
    <property type="match status" value="1"/>
</dbReference>
<proteinExistence type="inferred from homology"/>
<keyword evidence="10" id="KW-0998">Cell outer membrane</keyword>
<dbReference type="CDD" id="cd12820">
    <property type="entry name" value="LbR_YadA-like"/>
    <property type="match status" value="1"/>
</dbReference>
<dbReference type="InterPro" id="IPR011049">
    <property type="entry name" value="Serralysin-like_metalloprot_C"/>
</dbReference>
<evidence type="ECO:0000256" key="5">
    <source>
        <dbReference type="ARBA" id="ARBA00022452"/>
    </source>
</evidence>
<evidence type="ECO:0000259" key="14">
    <source>
        <dbReference type="Pfam" id="PF05662"/>
    </source>
</evidence>
<evidence type="ECO:0000256" key="3">
    <source>
        <dbReference type="ARBA" id="ARBA00005848"/>
    </source>
</evidence>
<feature type="domain" description="Trimeric autotransporter adhesin YadA-like head" evidence="13">
    <location>
        <begin position="1491"/>
        <end position="1517"/>
    </location>
</feature>
<feature type="domain" description="Trimeric autotransporter adhesin YadA-like C-terminal membrane anchor" evidence="12">
    <location>
        <begin position="1787"/>
        <end position="1847"/>
    </location>
</feature>
<dbReference type="SUPFAM" id="SSF101967">
    <property type="entry name" value="Adhesin YadA, collagen-binding domain"/>
    <property type="match status" value="4"/>
</dbReference>
<feature type="compositionally biased region" description="Low complexity" evidence="11">
    <location>
        <begin position="1647"/>
        <end position="1663"/>
    </location>
</feature>
<feature type="domain" description="ESPR" evidence="15">
    <location>
        <begin position="26"/>
        <end position="72"/>
    </location>
</feature>
<dbReference type="InterPro" id="IPR024973">
    <property type="entry name" value="ESPR"/>
</dbReference>
<feature type="domain" description="Trimeric autotransporter adhesin YadA-like head" evidence="13">
    <location>
        <begin position="223"/>
        <end position="248"/>
    </location>
</feature>
<feature type="domain" description="Trimeric autotransporter adhesin YadA-like head" evidence="13">
    <location>
        <begin position="295"/>
        <end position="321"/>
    </location>
</feature>
<evidence type="ECO:0000256" key="9">
    <source>
        <dbReference type="ARBA" id="ARBA00023136"/>
    </source>
</evidence>
<evidence type="ECO:0000256" key="6">
    <source>
        <dbReference type="ARBA" id="ARBA00022692"/>
    </source>
</evidence>
<keyword evidence="6" id="KW-0812">Transmembrane</keyword>
<feature type="domain" description="Trimeric autotransporter adhesin YadA-like stalk" evidence="14">
    <location>
        <begin position="1729"/>
        <end position="1769"/>
    </location>
</feature>
<dbReference type="InterPro" id="IPR045584">
    <property type="entry name" value="Pilin-like"/>
</dbReference>
<feature type="region of interest" description="Disordered" evidence="11">
    <location>
        <begin position="1593"/>
        <end position="1669"/>
    </location>
</feature>
<comment type="caution">
    <text evidence="16">The sequence shown here is derived from an EMBL/GenBank/DDBJ whole genome shotgun (WGS) entry which is preliminary data.</text>
</comment>
<feature type="domain" description="Trimeric autotransporter adhesin YadA-like stalk" evidence="14">
    <location>
        <begin position="747"/>
        <end position="785"/>
    </location>
</feature>
<dbReference type="Gene3D" id="3.30.1300.30">
    <property type="entry name" value="GSPII I/J protein-like"/>
    <property type="match status" value="1"/>
</dbReference>
<evidence type="ECO:0000256" key="7">
    <source>
        <dbReference type="ARBA" id="ARBA00022729"/>
    </source>
</evidence>
<dbReference type="Pfam" id="PF05658">
    <property type="entry name" value="YadA_head"/>
    <property type="match status" value="10"/>
</dbReference>
<dbReference type="Pfam" id="PF03895">
    <property type="entry name" value="YadA_anchor"/>
    <property type="match status" value="1"/>
</dbReference>
<evidence type="ECO:0000256" key="1">
    <source>
        <dbReference type="ARBA" id="ARBA00004241"/>
    </source>
</evidence>
<feature type="domain" description="Trimeric autotransporter adhesin YadA-like head" evidence="13">
    <location>
        <begin position="666"/>
        <end position="686"/>
    </location>
</feature>
<keyword evidence="9" id="KW-0472">Membrane</keyword>
<evidence type="ECO:0000256" key="2">
    <source>
        <dbReference type="ARBA" id="ARBA00004442"/>
    </source>
</evidence>
<organism evidence="16 17">
    <name type="scientific">Comamonas testosteroni</name>
    <name type="common">Pseudomonas testosteroni</name>
    <dbReference type="NCBI Taxonomy" id="285"/>
    <lineage>
        <taxon>Bacteria</taxon>
        <taxon>Pseudomonadati</taxon>
        <taxon>Pseudomonadota</taxon>
        <taxon>Betaproteobacteria</taxon>
        <taxon>Burkholderiales</taxon>
        <taxon>Comamonadaceae</taxon>
        <taxon>Comamonas</taxon>
    </lineage>
</organism>
<name>A0A373FSI3_COMTE</name>
<feature type="domain" description="Trimeric autotransporter adhesin YadA-like head" evidence="13">
    <location>
        <begin position="270"/>
        <end position="294"/>
    </location>
</feature>
<evidence type="ECO:0000313" key="17">
    <source>
        <dbReference type="Proteomes" id="UP000261948"/>
    </source>
</evidence>
<dbReference type="GO" id="GO:0015031">
    <property type="term" value="P:protein transport"/>
    <property type="evidence" value="ECO:0007669"/>
    <property type="project" value="UniProtKB-KW"/>
</dbReference>
<dbReference type="InterPro" id="IPR008640">
    <property type="entry name" value="Adhesin_Head_dom"/>
</dbReference>
<dbReference type="InterPro" id="IPR008635">
    <property type="entry name" value="Coiled_stalk_dom"/>
</dbReference>
<feature type="domain" description="Trimeric autotransporter adhesin YadA-like head" evidence="13">
    <location>
        <begin position="1464"/>
        <end position="1487"/>
    </location>
</feature>
<feature type="domain" description="Trimeric autotransporter adhesin YadA-like head" evidence="13">
    <location>
        <begin position="1684"/>
        <end position="1710"/>
    </location>
</feature>
<comment type="subcellular location">
    <subcellularLocation>
        <location evidence="2">Cell outer membrane</location>
    </subcellularLocation>
    <subcellularLocation>
        <location evidence="1">Cell surface</location>
    </subcellularLocation>
</comment>
<evidence type="ECO:0000259" key="13">
    <source>
        <dbReference type="Pfam" id="PF05658"/>
    </source>
</evidence>
<dbReference type="GO" id="GO:0009986">
    <property type="term" value="C:cell surface"/>
    <property type="evidence" value="ECO:0007669"/>
    <property type="project" value="UniProtKB-SubCell"/>
</dbReference>
<feature type="region of interest" description="Disordered" evidence="11">
    <location>
        <begin position="850"/>
        <end position="870"/>
    </location>
</feature>